<feature type="region of interest" description="Disordered" evidence="1">
    <location>
        <begin position="506"/>
        <end position="531"/>
    </location>
</feature>
<organism evidence="2 3">
    <name type="scientific">Favolaschia claudopus</name>
    <dbReference type="NCBI Taxonomy" id="2862362"/>
    <lineage>
        <taxon>Eukaryota</taxon>
        <taxon>Fungi</taxon>
        <taxon>Dikarya</taxon>
        <taxon>Basidiomycota</taxon>
        <taxon>Agaricomycotina</taxon>
        <taxon>Agaricomycetes</taxon>
        <taxon>Agaricomycetidae</taxon>
        <taxon>Agaricales</taxon>
        <taxon>Marasmiineae</taxon>
        <taxon>Mycenaceae</taxon>
        <taxon>Favolaschia</taxon>
    </lineage>
</organism>
<dbReference type="EMBL" id="JAWWNJ010000009">
    <property type="protein sequence ID" value="KAK7048188.1"/>
    <property type="molecule type" value="Genomic_DNA"/>
</dbReference>
<dbReference type="InterPro" id="IPR055334">
    <property type="entry name" value="PEX8-like"/>
</dbReference>
<reference evidence="2 3" key="1">
    <citation type="journal article" date="2024" name="J Genomics">
        <title>Draft genome sequencing and assembly of Favolaschia claudopus CIRM-BRFM 2984 isolated from oak limbs.</title>
        <authorList>
            <person name="Navarro D."/>
            <person name="Drula E."/>
            <person name="Chaduli D."/>
            <person name="Cazenave R."/>
            <person name="Ahrendt S."/>
            <person name="Wang J."/>
            <person name="Lipzen A."/>
            <person name="Daum C."/>
            <person name="Barry K."/>
            <person name="Grigoriev I.V."/>
            <person name="Favel A."/>
            <person name="Rosso M.N."/>
            <person name="Martin F."/>
        </authorList>
    </citation>
    <scope>NUCLEOTIDE SEQUENCE [LARGE SCALE GENOMIC DNA]</scope>
    <source>
        <strain evidence="2 3">CIRM-BRFM 2984</strain>
    </source>
</reference>
<proteinExistence type="predicted"/>
<gene>
    <name evidence="2" type="ORF">R3P38DRAFT_3256846</name>
</gene>
<dbReference type="PANTHER" id="PTHR39214">
    <property type="entry name" value="MICROBODY (PEROXISOME) BIOGENESIS PROTEIN PEROXIN 8 (EUROFUNG)"/>
    <property type="match status" value="1"/>
</dbReference>
<sequence>MSNAGYTNLLAHLQRQTPFAPLPTIQSALAHHLSNSSPLPTPLAASIISSPLFSLLPFSHSKLQTLFTAFRHATHLKYRDLKTADENRSAVGSVFSRGTAARVNQWTAAVLKGLKGGQPILRLACSGGLLAGLEDIKNADKLETGRSQLENEIIISVAESIDVYAHASSGWEAEFRPKGDVDTMTLALILAAQSLTLVVPTKLKALPLSVLADLLVFTVTSAFASGTFLSAASSSKSSTSSPTLRAINESPLMEFIAPLSKLTALTLTIFIESRPAEGMVTAAAALAALQPLSKSLESDWIGGSMAKVLQADDDDTREQATMIWKTLKTLLFSNIMIADAILSAIIYVPPAAYPSATTAVPPALALTVLHTLSDLSFVVSQFGGVTTTASPGFVELKKTFYLALDILSKSREESERFVRQLCASVADWQGRREKEYSDPDVQAKTAYALTCIEQLVPVLSGECIQLYALPLALPHLSDASYRETYESSHSVVLAVFAAHADRHAKSDTEFSGDDTKYSSEGRAGKGKDAPRPFTERMVPFYAHCLIENSIDGRLNTPQLRLAFASLVRSASSSTASSCEGSASTFPTRLGDAYALAWYCIDALLAAIRDAASQGDTERVHRLRLTLISSVPSLPLVLLPRVLEEVKTAILSSEGDARAGRELVEAMYEEISERVGDQEKEVVLRWWYENRRAFGNDLLVGGPEVKEGSGEGEVEVLSRL</sequence>
<keyword evidence="3" id="KW-1185">Reference proteome</keyword>
<dbReference type="Proteomes" id="UP001362999">
    <property type="component" value="Unassembled WGS sequence"/>
</dbReference>
<accession>A0AAW0DAX5</accession>
<dbReference type="PANTHER" id="PTHR39214:SF1">
    <property type="entry name" value="MICROBODY (PEROXISOME) BIOGENESIS PROTEIN PEROXIN 8 (EUROFUNG)"/>
    <property type="match status" value="1"/>
</dbReference>
<evidence type="ECO:0000256" key="1">
    <source>
        <dbReference type="SAM" id="MobiDB-lite"/>
    </source>
</evidence>
<name>A0AAW0DAX5_9AGAR</name>
<evidence type="ECO:0000313" key="3">
    <source>
        <dbReference type="Proteomes" id="UP001362999"/>
    </source>
</evidence>
<comment type="caution">
    <text evidence="2">The sequence shown here is derived from an EMBL/GenBank/DDBJ whole genome shotgun (WGS) entry which is preliminary data.</text>
</comment>
<protein>
    <submittedName>
        <fullName evidence="2">Uncharacterized protein</fullName>
    </submittedName>
</protein>
<evidence type="ECO:0000313" key="2">
    <source>
        <dbReference type="EMBL" id="KAK7048188.1"/>
    </source>
</evidence>
<dbReference type="AlphaFoldDB" id="A0AAW0DAX5"/>